<dbReference type="InterPro" id="IPR020013">
    <property type="entry name" value="Flagellar_FlgE/F/G"/>
</dbReference>
<comment type="similarity">
    <text evidence="1 2">Belongs to the flagella basal body rod proteins family.</text>
</comment>
<comment type="subcellular location">
    <subcellularLocation>
        <location evidence="2">Bacterial flagellum basal body</location>
    </subcellularLocation>
</comment>
<keyword evidence="6" id="KW-0282">Flagellum</keyword>
<keyword evidence="6" id="KW-0966">Cell projection</keyword>
<dbReference type="PROSITE" id="PS00588">
    <property type="entry name" value="FLAGELLA_BB_ROD"/>
    <property type="match status" value="1"/>
</dbReference>
<dbReference type="GO" id="GO:0071978">
    <property type="term" value="P:bacterial-type flagellum-dependent swarming motility"/>
    <property type="evidence" value="ECO:0007669"/>
    <property type="project" value="TreeGrafter"/>
</dbReference>
<evidence type="ECO:0000259" key="4">
    <source>
        <dbReference type="Pfam" id="PF06429"/>
    </source>
</evidence>
<dbReference type="GO" id="GO:0009425">
    <property type="term" value="C:bacterial-type flagellum basal body"/>
    <property type="evidence" value="ECO:0007669"/>
    <property type="project" value="UniProtKB-SubCell"/>
</dbReference>
<comment type="caution">
    <text evidence="6">The sequence shown here is derived from an EMBL/GenBank/DDBJ whole genome shotgun (WGS) entry which is preliminary data.</text>
</comment>
<accession>A0A8J6LLY3</accession>
<feature type="domain" description="Flagellar basal body rod protein N-terminal" evidence="3">
    <location>
        <begin position="5"/>
        <end position="35"/>
    </location>
</feature>
<dbReference type="PANTHER" id="PTHR30435:SF19">
    <property type="entry name" value="FLAGELLAR BASAL-BODY ROD PROTEIN FLGG"/>
    <property type="match status" value="1"/>
</dbReference>
<name>A0A8J6LLY3_9FIRM</name>
<feature type="domain" description="Flagellar basal-body/hook protein C-terminal" evidence="4">
    <location>
        <begin position="196"/>
        <end position="239"/>
    </location>
</feature>
<protein>
    <submittedName>
        <fullName evidence="6">Flagellar hook-basal body protein</fullName>
    </submittedName>
</protein>
<evidence type="ECO:0000313" key="7">
    <source>
        <dbReference type="Proteomes" id="UP000657177"/>
    </source>
</evidence>
<dbReference type="NCBIfam" id="TIGR03506">
    <property type="entry name" value="FlgEFG_subfam"/>
    <property type="match status" value="1"/>
</dbReference>
<keyword evidence="7" id="KW-1185">Reference proteome</keyword>
<evidence type="ECO:0000256" key="2">
    <source>
        <dbReference type="RuleBase" id="RU362116"/>
    </source>
</evidence>
<reference evidence="6" key="1">
    <citation type="submission" date="2020-06" db="EMBL/GenBank/DDBJ databases">
        <title>Novel chitinolytic bacterium.</title>
        <authorList>
            <person name="Ungkulpasvich U."/>
            <person name="Kosugi A."/>
            <person name="Uke A."/>
        </authorList>
    </citation>
    <scope>NUCLEOTIDE SEQUENCE</scope>
    <source>
        <strain evidence="6">UUS1-1</strain>
    </source>
</reference>
<feature type="domain" description="Flagellar hook protein FlgE/F/G-like D1" evidence="5">
    <location>
        <begin position="91"/>
        <end position="148"/>
    </location>
</feature>
<dbReference type="SUPFAM" id="SSF117143">
    <property type="entry name" value="Flagellar hook protein flgE"/>
    <property type="match status" value="1"/>
</dbReference>
<dbReference type="InterPro" id="IPR053967">
    <property type="entry name" value="LlgE_F_G-like_D1"/>
</dbReference>
<dbReference type="Pfam" id="PF22692">
    <property type="entry name" value="LlgE_F_G_D1"/>
    <property type="match status" value="1"/>
</dbReference>
<keyword evidence="2" id="KW-0975">Bacterial flagellum</keyword>
<dbReference type="InterPro" id="IPR001444">
    <property type="entry name" value="Flag_bb_rod_N"/>
</dbReference>
<evidence type="ECO:0000313" key="6">
    <source>
        <dbReference type="EMBL" id="MBA2133009.1"/>
    </source>
</evidence>
<dbReference type="Pfam" id="PF00460">
    <property type="entry name" value="Flg_bb_rod"/>
    <property type="match status" value="1"/>
</dbReference>
<sequence>MLRGLYTAASGMNLELNRQDAIANNLANINTIGYKKDDMIGASFHAELYYALDRRSVQPIGFAPLGVETDEFYTNLATGSILTTGNPLDVAIIGAGYFVVDNGVNQALTRNGHFTRNADGYLVNDDGDLVLGENGPIRLDGPVEIGTDGVIRSNGQVVDRLLVVMPENEAFLVKQGHNRFLYDGEWTRLETAVVEQGALENSNVNAIEEMTKMIAVTRAYESNQKVIAVADEIMSKIANEIGRL</sequence>
<dbReference type="InterPro" id="IPR037925">
    <property type="entry name" value="FlgE/F/G-like"/>
</dbReference>
<dbReference type="InterPro" id="IPR019776">
    <property type="entry name" value="Flagellar_basal_body_rod_CS"/>
</dbReference>
<proteinExistence type="inferred from homology"/>
<dbReference type="RefSeq" id="WP_181339456.1">
    <property type="nucleotide sequence ID" value="NZ_JAAKDE010000010.1"/>
</dbReference>
<evidence type="ECO:0000256" key="1">
    <source>
        <dbReference type="ARBA" id="ARBA00009677"/>
    </source>
</evidence>
<keyword evidence="6" id="KW-0969">Cilium</keyword>
<evidence type="ECO:0000259" key="5">
    <source>
        <dbReference type="Pfam" id="PF22692"/>
    </source>
</evidence>
<organism evidence="6 7">
    <name type="scientific">Capillibacterium thermochitinicola</name>
    <dbReference type="NCBI Taxonomy" id="2699427"/>
    <lineage>
        <taxon>Bacteria</taxon>
        <taxon>Bacillati</taxon>
        <taxon>Bacillota</taxon>
        <taxon>Capillibacterium</taxon>
    </lineage>
</organism>
<evidence type="ECO:0000259" key="3">
    <source>
        <dbReference type="Pfam" id="PF00460"/>
    </source>
</evidence>
<dbReference type="AlphaFoldDB" id="A0A8J6LLY3"/>
<dbReference type="PANTHER" id="PTHR30435">
    <property type="entry name" value="FLAGELLAR PROTEIN"/>
    <property type="match status" value="1"/>
</dbReference>
<dbReference type="InterPro" id="IPR010930">
    <property type="entry name" value="Flg_bb/hook_C_dom"/>
</dbReference>
<dbReference type="Pfam" id="PF06429">
    <property type="entry name" value="Flg_bbr_C"/>
    <property type="match status" value="1"/>
</dbReference>
<gene>
    <name evidence="6" type="ORF">G5B42_05560</name>
</gene>
<dbReference type="EMBL" id="JAAKDE010000010">
    <property type="protein sequence ID" value="MBA2133009.1"/>
    <property type="molecule type" value="Genomic_DNA"/>
</dbReference>
<dbReference type="Proteomes" id="UP000657177">
    <property type="component" value="Unassembled WGS sequence"/>
</dbReference>